<dbReference type="GO" id="GO:0006465">
    <property type="term" value="P:signal peptide processing"/>
    <property type="evidence" value="ECO:0007669"/>
    <property type="project" value="InterPro"/>
</dbReference>
<dbReference type="Pfam" id="PF10502">
    <property type="entry name" value="Peptidase_S26"/>
    <property type="match status" value="1"/>
</dbReference>
<evidence type="ECO:0000256" key="6">
    <source>
        <dbReference type="PIRSR" id="PIRSR600223-1"/>
    </source>
</evidence>
<proteinExistence type="inferred from homology"/>
<evidence type="ECO:0000256" key="7">
    <source>
        <dbReference type="RuleBase" id="RU362042"/>
    </source>
</evidence>
<dbReference type="EC" id="3.4.21.89" evidence="4 7"/>
<dbReference type="AlphaFoldDB" id="A0A923HVM6"/>
<dbReference type="GO" id="GO:0004252">
    <property type="term" value="F:serine-type endopeptidase activity"/>
    <property type="evidence" value="ECO:0007669"/>
    <property type="project" value="InterPro"/>
</dbReference>
<dbReference type="OrthoDB" id="9802919at2"/>
<feature type="domain" description="Peptidase S26" evidence="8">
    <location>
        <begin position="39"/>
        <end position="190"/>
    </location>
</feature>
<sequence length="199" mass="22889">MRIPVIETEKDLIVPSSKQLRNELERESYKRRNGRMLLRIIGTLAVVVAISIICITYFFSVMRIQGHSMEPVLYERELVLVIKTNEFDRGDLVAFDYNNKILIKRVIGFSGDWVNIDQDGDVYVNGEKKNEPYVLDKCLGNGDVDFPYQVSDNRLFVLGDHRSISSDSRDSMIGTVAEEQIIGKVAFRFWPLSKFSLFN</sequence>
<accession>A0A923HVM6</accession>
<dbReference type="InterPro" id="IPR019533">
    <property type="entry name" value="Peptidase_S26"/>
</dbReference>
<dbReference type="InterPro" id="IPR036286">
    <property type="entry name" value="LexA/Signal_pep-like_sf"/>
</dbReference>
<feature type="transmembrane region" description="Helical" evidence="7">
    <location>
        <begin position="36"/>
        <end position="59"/>
    </location>
</feature>
<feature type="active site" evidence="6">
    <location>
        <position position="68"/>
    </location>
</feature>
<organism evidence="9 10">
    <name type="scientific">Acetobacterium paludosum</name>
    <dbReference type="NCBI Taxonomy" id="52693"/>
    <lineage>
        <taxon>Bacteria</taxon>
        <taxon>Bacillati</taxon>
        <taxon>Bacillota</taxon>
        <taxon>Clostridia</taxon>
        <taxon>Eubacteriales</taxon>
        <taxon>Eubacteriaceae</taxon>
        <taxon>Acetobacterium</taxon>
    </lineage>
</organism>
<comment type="similarity">
    <text evidence="3 7">Belongs to the peptidase S26 family.</text>
</comment>
<evidence type="ECO:0000256" key="4">
    <source>
        <dbReference type="ARBA" id="ARBA00013208"/>
    </source>
</evidence>
<comment type="catalytic activity">
    <reaction evidence="1 7">
        <text>Cleavage of hydrophobic, N-terminal signal or leader sequences from secreted and periplasmic proteins.</text>
        <dbReference type="EC" id="3.4.21.89"/>
    </reaction>
</comment>
<evidence type="ECO:0000313" key="9">
    <source>
        <dbReference type="EMBL" id="MBC3886751.1"/>
    </source>
</evidence>
<evidence type="ECO:0000313" key="10">
    <source>
        <dbReference type="Proteomes" id="UP000616595"/>
    </source>
</evidence>
<reference evidence="9" key="1">
    <citation type="submission" date="2019-10" db="EMBL/GenBank/DDBJ databases">
        <authorList>
            <person name="Ross D.E."/>
            <person name="Gulliver D."/>
        </authorList>
    </citation>
    <scope>NUCLEOTIDE SEQUENCE</scope>
    <source>
        <strain evidence="9">DER-2019</strain>
    </source>
</reference>
<dbReference type="EMBL" id="WJBD01000001">
    <property type="protein sequence ID" value="MBC3886751.1"/>
    <property type="molecule type" value="Genomic_DNA"/>
</dbReference>
<reference evidence="9" key="2">
    <citation type="submission" date="2020-10" db="EMBL/GenBank/DDBJ databases">
        <title>Comparative genomics of the Acetobacterium genus.</title>
        <authorList>
            <person name="Marshall C."/>
            <person name="May H."/>
            <person name="Norman S."/>
        </authorList>
    </citation>
    <scope>NUCLEOTIDE SEQUENCE</scope>
    <source>
        <strain evidence="9">DER-2019</strain>
    </source>
</reference>
<name>A0A923HVM6_9FIRM</name>
<keyword evidence="7" id="KW-0812">Transmembrane</keyword>
<dbReference type="SUPFAM" id="SSF51306">
    <property type="entry name" value="LexA/Signal peptidase"/>
    <property type="match status" value="1"/>
</dbReference>
<dbReference type="InterPro" id="IPR000223">
    <property type="entry name" value="Pept_S26A_signal_pept_1"/>
</dbReference>
<feature type="active site" evidence="6">
    <location>
        <position position="104"/>
    </location>
</feature>
<dbReference type="InterPro" id="IPR019758">
    <property type="entry name" value="Pept_S26A_signal_pept_1_CS"/>
</dbReference>
<evidence type="ECO:0000256" key="3">
    <source>
        <dbReference type="ARBA" id="ARBA00009370"/>
    </source>
</evidence>
<evidence type="ECO:0000259" key="8">
    <source>
        <dbReference type="Pfam" id="PF10502"/>
    </source>
</evidence>
<keyword evidence="5 7" id="KW-0378">Hydrolase</keyword>
<dbReference type="Gene3D" id="2.10.109.10">
    <property type="entry name" value="Umud Fragment, subunit A"/>
    <property type="match status" value="1"/>
</dbReference>
<dbReference type="Proteomes" id="UP000616595">
    <property type="component" value="Unassembled WGS sequence"/>
</dbReference>
<dbReference type="PANTHER" id="PTHR43390">
    <property type="entry name" value="SIGNAL PEPTIDASE I"/>
    <property type="match status" value="1"/>
</dbReference>
<comment type="caution">
    <text evidence="9">The sequence shown here is derived from an EMBL/GenBank/DDBJ whole genome shotgun (WGS) entry which is preliminary data.</text>
</comment>
<evidence type="ECO:0000256" key="1">
    <source>
        <dbReference type="ARBA" id="ARBA00000677"/>
    </source>
</evidence>
<dbReference type="GO" id="GO:0009003">
    <property type="term" value="F:signal peptidase activity"/>
    <property type="evidence" value="ECO:0007669"/>
    <property type="project" value="UniProtKB-EC"/>
</dbReference>
<keyword evidence="7" id="KW-1133">Transmembrane helix</keyword>
<dbReference type="CDD" id="cd06530">
    <property type="entry name" value="S26_SPase_I"/>
    <property type="match status" value="1"/>
</dbReference>
<evidence type="ECO:0000256" key="2">
    <source>
        <dbReference type="ARBA" id="ARBA00004401"/>
    </source>
</evidence>
<dbReference type="PANTHER" id="PTHR43390:SF1">
    <property type="entry name" value="CHLOROPLAST PROCESSING PEPTIDASE"/>
    <property type="match status" value="1"/>
</dbReference>
<dbReference type="NCBIfam" id="TIGR02227">
    <property type="entry name" value="sigpep_I_bact"/>
    <property type="match status" value="1"/>
</dbReference>
<keyword evidence="10" id="KW-1185">Reference proteome</keyword>
<dbReference type="GO" id="GO:0005886">
    <property type="term" value="C:plasma membrane"/>
    <property type="evidence" value="ECO:0007669"/>
    <property type="project" value="UniProtKB-SubCell"/>
</dbReference>
<comment type="subcellular location">
    <subcellularLocation>
        <location evidence="2">Cell membrane</location>
        <topology evidence="2">Single-pass type II membrane protein</topology>
    </subcellularLocation>
    <subcellularLocation>
        <location evidence="7">Membrane</location>
        <topology evidence="7">Single-pass type II membrane protein</topology>
    </subcellularLocation>
</comment>
<evidence type="ECO:0000256" key="5">
    <source>
        <dbReference type="ARBA" id="ARBA00022801"/>
    </source>
</evidence>
<gene>
    <name evidence="9" type="primary">lepB</name>
    <name evidence="9" type="ORF">GH810_00270</name>
</gene>
<dbReference type="PRINTS" id="PR00727">
    <property type="entry name" value="LEADERPTASE"/>
</dbReference>
<dbReference type="PROSITE" id="PS00761">
    <property type="entry name" value="SPASE_I_3"/>
    <property type="match status" value="1"/>
</dbReference>
<keyword evidence="7" id="KW-0472">Membrane</keyword>
<protein>
    <recommendedName>
        <fullName evidence="4 7">Signal peptidase I</fullName>
        <ecNumber evidence="4 7">3.4.21.89</ecNumber>
    </recommendedName>
</protein>
<keyword evidence="7" id="KW-0645">Protease</keyword>